<keyword evidence="2" id="KW-1185">Reference proteome</keyword>
<accession>A0ABW2G3M3</accession>
<sequence>MDVVQIERLADLNPVHQRQAAALALWRWRAPVLAFDMDAEWGVDPTVLALLFRLAAEPAGEQSNHAYGQAVAEMSTAPLFESEVDPDTVQLVQLETIGGLLAFGELLDKPALDTVERVVDVSSGLANCLDALVDASFYSHPSEEAHNRYLADLGDRTSGWGYFASRNLVVESACLGALRTFPGSEGLLDSSTGRELLALCEDFGEELAATLRWLRRTGH</sequence>
<reference evidence="2" key="1">
    <citation type="journal article" date="2019" name="Int. J. Syst. Evol. Microbiol.">
        <title>The Global Catalogue of Microorganisms (GCM) 10K type strain sequencing project: providing services to taxonomists for standard genome sequencing and annotation.</title>
        <authorList>
            <consortium name="The Broad Institute Genomics Platform"/>
            <consortium name="The Broad Institute Genome Sequencing Center for Infectious Disease"/>
            <person name="Wu L."/>
            <person name="Ma J."/>
        </authorList>
    </citation>
    <scope>NUCLEOTIDE SEQUENCE [LARGE SCALE GENOMIC DNA]</scope>
    <source>
        <strain evidence="2">CGMCC 1.12859</strain>
    </source>
</reference>
<dbReference type="Proteomes" id="UP001596435">
    <property type="component" value="Unassembled WGS sequence"/>
</dbReference>
<name>A0ABW2G3M3_9ACTN</name>
<gene>
    <name evidence="1" type="ORF">ACFQMG_31650</name>
</gene>
<evidence type="ECO:0000313" key="1">
    <source>
        <dbReference type="EMBL" id="MFC7184113.1"/>
    </source>
</evidence>
<dbReference type="RefSeq" id="WP_380232628.1">
    <property type="nucleotide sequence ID" value="NZ_JBHSVH010000002.1"/>
</dbReference>
<organism evidence="1 2">
    <name type="scientific">Kitasatospora paranensis</name>
    <dbReference type="NCBI Taxonomy" id="258053"/>
    <lineage>
        <taxon>Bacteria</taxon>
        <taxon>Bacillati</taxon>
        <taxon>Actinomycetota</taxon>
        <taxon>Actinomycetes</taxon>
        <taxon>Kitasatosporales</taxon>
        <taxon>Streptomycetaceae</taxon>
        <taxon>Kitasatospora</taxon>
    </lineage>
</organism>
<protein>
    <submittedName>
        <fullName evidence="1">Uncharacterized protein</fullName>
    </submittedName>
</protein>
<comment type="caution">
    <text evidence="1">The sequence shown here is derived from an EMBL/GenBank/DDBJ whole genome shotgun (WGS) entry which is preliminary data.</text>
</comment>
<evidence type="ECO:0000313" key="2">
    <source>
        <dbReference type="Proteomes" id="UP001596435"/>
    </source>
</evidence>
<proteinExistence type="predicted"/>
<dbReference type="EMBL" id="JBHTAJ010000089">
    <property type="protein sequence ID" value="MFC7184113.1"/>
    <property type="molecule type" value="Genomic_DNA"/>
</dbReference>